<keyword evidence="2" id="KW-1185">Reference proteome</keyword>
<organism evidence="1 2">
    <name type="scientific">Streptomyces milbemycinicus</name>
    <dbReference type="NCBI Taxonomy" id="476552"/>
    <lineage>
        <taxon>Bacteria</taxon>
        <taxon>Bacillati</taxon>
        <taxon>Actinomycetota</taxon>
        <taxon>Actinomycetes</taxon>
        <taxon>Kitasatosporales</taxon>
        <taxon>Streptomycetaceae</taxon>
        <taxon>Streptomyces</taxon>
    </lineage>
</organism>
<gene>
    <name evidence="1" type="ORF">ACI2L5_45090</name>
</gene>
<evidence type="ECO:0000313" key="1">
    <source>
        <dbReference type="EMBL" id="MFK4272022.1"/>
    </source>
</evidence>
<name>A0ABW8M1H0_9ACTN</name>
<accession>A0ABW8M1H0</accession>
<dbReference type="Gene3D" id="1.25.40.10">
    <property type="entry name" value="Tetratricopeptide repeat domain"/>
    <property type="match status" value="1"/>
</dbReference>
<evidence type="ECO:0000313" key="2">
    <source>
        <dbReference type="Proteomes" id="UP001620295"/>
    </source>
</evidence>
<proteinExistence type="predicted"/>
<sequence length="139" mass="14994">MGLRVRTGLCAWWRRRWGRRGAAPLGPVLEAMVGAAYEQRRPIPEALAREAAEAGDPRGMTVHGIGLAHRGAYAEAARWLGRAIEAGDTQAMVVLGTLYMDLGRLGEAERHLRRAADSGHPGARAALHQLRARRNGAGS</sequence>
<dbReference type="SUPFAM" id="SSF81901">
    <property type="entry name" value="HCP-like"/>
    <property type="match status" value="1"/>
</dbReference>
<dbReference type="Proteomes" id="UP001620295">
    <property type="component" value="Unassembled WGS sequence"/>
</dbReference>
<dbReference type="RefSeq" id="WP_358644332.1">
    <property type="nucleotide sequence ID" value="NZ_JBFAEV010000030.1"/>
</dbReference>
<dbReference type="EMBL" id="JBJDQH010000022">
    <property type="protein sequence ID" value="MFK4272022.1"/>
    <property type="molecule type" value="Genomic_DNA"/>
</dbReference>
<dbReference type="InterPro" id="IPR011990">
    <property type="entry name" value="TPR-like_helical_dom_sf"/>
</dbReference>
<protein>
    <submittedName>
        <fullName evidence="1">Sel1 repeat family protein</fullName>
    </submittedName>
</protein>
<comment type="caution">
    <text evidence="1">The sequence shown here is derived from an EMBL/GenBank/DDBJ whole genome shotgun (WGS) entry which is preliminary data.</text>
</comment>
<reference evidence="1 2" key="1">
    <citation type="submission" date="2024-11" db="EMBL/GenBank/DDBJ databases">
        <title>The Natural Products Discovery Center: Release of the First 8490 Sequenced Strains for Exploring Actinobacteria Biosynthetic Diversity.</title>
        <authorList>
            <person name="Kalkreuter E."/>
            <person name="Kautsar S.A."/>
            <person name="Yang D."/>
            <person name="Bader C.D."/>
            <person name="Teijaro C.N."/>
            <person name="Fluegel L."/>
            <person name="Davis C.M."/>
            <person name="Simpson J.R."/>
            <person name="Lauterbach L."/>
            <person name="Steele A.D."/>
            <person name="Gui C."/>
            <person name="Meng S."/>
            <person name="Li G."/>
            <person name="Viehrig K."/>
            <person name="Ye F."/>
            <person name="Su P."/>
            <person name="Kiefer A.F."/>
            <person name="Nichols A."/>
            <person name="Cepeda A.J."/>
            <person name="Yan W."/>
            <person name="Fan B."/>
            <person name="Jiang Y."/>
            <person name="Adhikari A."/>
            <person name="Zheng C.-J."/>
            <person name="Schuster L."/>
            <person name="Cowan T.M."/>
            <person name="Smanski M.J."/>
            <person name="Chevrette M.G."/>
            <person name="De Carvalho L.P.S."/>
            <person name="Shen B."/>
        </authorList>
    </citation>
    <scope>NUCLEOTIDE SEQUENCE [LARGE SCALE GENOMIC DNA]</scope>
    <source>
        <strain evidence="1 2">NPDC020863</strain>
    </source>
</reference>